<accession>A0A094X6E8</accession>
<reference evidence="2 3" key="1">
    <citation type="submission" date="2014-06" db="EMBL/GenBank/DDBJ databases">
        <title>Draft genome sequence of iron oxidizing acidophile Leptospirillum ferriphilum DSM14647.</title>
        <authorList>
            <person name="Cardenas J.P."/>
            <person name="Lazcano M."/>
            <person name="Ossandon F.J."/>
            <person name="Corbett M."/>
            <person name="Holmes D.S."/>
            <person name="Watkin E."/>
        </authorList>
    </citation>
    <scope>NUCLEOTIDE SEQUENCE [LARGE SCALE GENOMIC DNA]</scope>
    <source>
        <strain evidence="2 3">DSM 14647</strain>
    </source>
</reference>
<name>A0A094X6E8_9BACT</name>
<protein>
    <submittedName>
        <fullName evidence="2">Uncharacterized protein</fullName>
    </submittedName>
</protein>
<dbReference type="AlphaFoldDB" id="A0A094X6E8"/>
<dbReference type="EMBL" id="JPGK01000004">
    <property type="protein sequence ID" value="KGA94124.1"/>
    <property type="molecule type" value="Genomic_DNA"/>
</dbReference>
<proteinExistence type="predicted"/>
<sequence length="45" mass="5023">MPRSSPGKSIPKRRQPGNLSIPDLVFRQMDLLLIVCTDDRGDPSD</sequence>
<feature type="region of interest" description="Disordered" evidence="1">
    <location>
        <begin position="1"/>
        <end position="21"/>
    </location>
</feature>
<dbReference type="Proteomes" id="UP000029452">
    <property type="component" value="Unassembled WGS sequence"/>
</dbReference>
<evidence type="ECO:0000313" key="2">
    <source>
        <dbReference type="EMBL" id="KGA94124.1"/>
    </source>
</evidence>
<comment type="caution">
    <text evidence="2">The sequence shown here is derived from an EMBL/GenBank/DDBJ whole genome shotgun (WGS) entry which is preliminary data.</text>
</comment>
<evidence type="ECO:0000256" key="1">
    <source>
        <dbReference type="SAM" id="MobiDB-lite"/>
    </source>
</evidence>
<evidence type="ECO:0000313" key="3">
    <source>
        <dbReference type="Proteomes" id="UP000029452"/>
    </source>
</evidence>
<gene>
    <name evidence="2" type="ORF">LptCag_0750</name>
</gene>
<organism evidence="2 3">
    <name type="scientific">Leptospirillum ferriphilum</name>
    <dbReference type="NCBI Taxonomy" id="178606"/>
    <lineage>
        <taxon>Bacteria</taxon>
        <taxon>Pseudomonadati</taxon>
        <taxon>Nitrospirota</taxon>
        <taxon>Nitrospiria</taxon>
        <taxon>Nitrospirales</taxon>
        <taxon>Nitrospiraceae</taxon>
        <taxon>Leptospirillum</taxon>
    </lineage>
</organism>
<dbReference type="PATRIC" id="fig|178606.4.peg.1285"/>